<keyword evidence="3 6" id="KW-0812">Transmembrane</keyword>
<keyword evidence="5 6" id="KW-0472">Membrane</keyword>
<feature type="transmembrane region" description="Helical" evidence="6">
    <location>
        <begin position="93"/>
        <end position="119"/>
    </location>
</feature>
<evidence type="ECO:0000256" key="2">
    <source>
        <dbReference type="ARBA" id="ARBA00010199"/>
    </source>
</evidence>
<dbReference type="CDD" id="cd13132">
    <property type="entry name" value="MATE_eukaryotic"/>
    <property type="match status" value="1"/>
</dbReference>
<dbReference type="Pfam" id="PF01554">
    <property type="entry name" value="MatE"/>
    <property type="match status" value="2"/>
</dbReference>
<feature type="transmembrane region" description="Helical" evidence="6">
    <location>
        <begin position="60"/>
        <end position="81"/>
    </location>
</feature>
<evidence type="ECO:0000256" key="6">
    <source>
        <dbReference type="RuleBase" id="RU004914"/>
    </source>
</evidence>
<feature type="transmembrane region" description="Helical" evidence="6">
    <location>
        <begin position="349"/>
        <end position="372"/>
    </location>
</feature>
<feature type="transmembrane region" description="Helical" evidence="6">
    <location>
        <begin position="237"/>
        <end position="255"/>
    </location>
</feature>
<reference evidence="8" key="1">
    <citation type="submission" date="2025-08" db="UniProtKB">
        <authorList>
            <consortium name="RefSeq"/>
        </authorList>
    </citation>
    <scope>IDENTIFICATION</scope>
    <source>
        <tissue evidence="8">Testes</tissue>
    </source>
</reference>
<dbReference type="RefSeq" id="XP_006820737.1">
    <property type="nucleotide sequence ID" value="XM_006820674.1"/>
</dbReference>
<dbReference type="InterPro" id="IPR002528">
    <property type="entry name" value="MATE_fam"/>
</dbReference>
<keyword evidence="4 6" id="KW-1133">Transmembrane helix</keyword>
<comment type="subcellular location">
    <subcellularLocation>
        <location evidence="1">Membrane</location>
        <topology evidence="1">Multi-pass membrane protein</topology>
    </subcellularLocation>
</comment>
<dbReference type="Proteomes" id="UP000694865">
    <property type="component" value="Unplaced"/>
</dbReference>
<comment type="similarity">
    <text evidence="2 6">Belongs to the multi antimicrobial extrusion (MATE) (TC 2.A.66.1) family.</text>
</comment>
<organism evidence="7 8">
    <name type="scientific">Saccoglossus kowalevskii</name>
    <name type="common">Acorn worm</name>
    <dbReference type="NCBI Taxonomy" id="10224"/>
    <lineage>
        <taxon>Eukaryota</taxon>
        <taxon>Metazoa</taxon>
        <taxon>Hemichordata</taxon>
        <taxon>Enteropneusta</taxon>
        <taxon>Harrimaniidae</taxon>
        <taxon>Saccoglossus</taxon>
    </lineage>
</organism>
<keyword evidence="7" id="KW-1185">Reference proteome</keyword>
<sequence>MVLNVVFVFEAHTCAFESKTMNGVNTSEQSEVHQGGNHGNCCSHGNYHSWKTEIIQLFKLGWPTVLFTLATGALATINLMFCGRVDKETLAGAALGLSFSNVTGVCVAHGFGSACDTLFSQTFGSENKKYVGVVLQRSLLIMGIGCILIWVLYVNVEYILIGFQIDREVARGATTYVHVFMTGVPVSWSYECLNDWDVYVKISLAGILMIASEWWAFEVGTFLMGTVGDTELAAQGAVFGLAYFFYTIPLGYSEAISIRVGNTLGANEPHKARRVAIVGVISMIISSVLFAIIIIASRDVIGLLYTSEREVVVMIAQVAPLMAVYQIFDAIGMASLGALQGCGLQKVIAIVNCVLYYIVCLPIMFVLVLVYHMGILGVWIPLVIVLVCKGLLLVFVVFRLNWQKQADKAQERANVNRDNTSDSVPQFVGVNMDQIKIEHKNSYTQTGLPTSAEVTIVPSDNYSSNNGRNSTYSFVEQNMEQTNQPSLKTLIWRRIFTLLFALTLLGISVAVQFLVVIPPISDPINNCFSANMTDSMYNISIINGTNICNDTLT</sequence>
<protein>
    <recommendedName>
        <fullName evidence="6">Multidrug and toxin extrusion protein</fullName>
    </recommendedName>
</protein>
<feature type="transmembrane region" description="Helical" evidence="6">
    <location>
        <begin position="275"/>
        <end position="296"/>
    </location>
</feature>
<proteinExistence type="inferred from homology"/>
<name>A0ABM0ML46_SACKO</name>
<accession>A0ABM0ML46</accession>
<feature type="transmembrane region" description="Helical" evidence="6">
    <location>
        <begin position="378"/>
        <end position="398"/>
    </location>
</feature>
<evidence type="ECO:0000313" key="8">
    <source>
        <dbReference type="RefSeq" id="XP_006820737.1"/>
    </source>
</evidence>
<gene>
    <name evidence="8" type="primary">LOC100371125</name>
</gene>
<evidence type="ECO:0000256" key="3">
    <source>
        <dbReference type="ARBA" id="ARBA00022692"/>
    </source>
</evidence>
<feature type="transmembrane region" description="Helical" evidence="6">
    <location>
        <begin position="198"/>
        <end position="217"/>
    </location>
</feature>
<dbReference type="GeneID" id="100371125"/>
<evidence type="ECO:0000256" key="4">
    <source>
        <dbReference type="ARBA" id="ARBA00022989"/>
    </source>
</evidence>
<evidence type="ECO:0000313" key="7">
    <source>
        <dbReference type="Proteomes" id="UP000694865"/>
    </source>
</evidence>
<feature type="transmembrane region" description="Helical" evidence="6">
    <location>
        <begin position="139"/>
        <end position="161"/>
    </location>
</feature>
<dbReference type="InterPro" id="IPR045069">
    <property type="entry name" value="MATE_euk"/>
</dbReference>
<dbReference type="PANTHER" id="PTHR11206">
    <property type="entry name" value="MULTIDRUG RESISTANCE PROTEIN"/>
    <property type="match status" value="1"/>
</dbReference>
<evidence type="ECO:0000256" key="1">
    <source>
        <dbReference type="ARBA" id="ARBA00004141"/>
    </source>
</evidence>
<feature type="transmembrane region" description="Helical" evidence="6">
    <location>
        <begin position="311"/>
        <end position="328"/>
    </location>
</feature>
<evidence type="ECO:0000256" key="5">
    <source>
        <dbReference type="ARBA" id="ARBA00023136"/>
    </source>
</evidence>
<feature type="transmembrane region" description="Helical" evidence="6">
    <location>
        <begin position="495"/>
        <end position="517"/>
    </location>
</feature>